<dbReference type="GeneID" id="39869589"/>
<proteinExistence type="predicted"/>
<sequence>MAHTNKLTFFITIFSFSLLIWTFHDAHTADISAKSVNNTKYHNHKFDLGTRRFFLGPMYYKGDESKPKHYKKSCFSKLLRCYDTSKYQDIILNSYNPTVSFDYIIKLYTELKEEAMQIEGYEPRAKEIEDYINDLLYYLKLKYKNKIKKTPFPKIEKYEKLLDIVSSPKTKSLLRLNIPSLAESYYLFSYIPHLDPSIDEVILCELITQANHILSLHKKNSIMVNRVCSPNK</sequence>
<keyword evidence="3" id="KW-1185">Reference proteome</keyword>
<dbReference type="RefSeq" id="XP_028862334.1">
    <property type="nucleotide sequence ID" value="XM_029005779.1"/>
</dbReference>
<protein>
    <recommendedName>
        <fullName evidence="4">Pv-fam-d protein</fullName>
    </recommendedName>
</protein>
<keyword evidence="1" id="KW-0732">Signal</keyword>
<dbReference type="EMBL" id="LT594632">
    <property type="protein sequence ID" value="SCO92884.1"/>
    <property type="molecule type" value="Genomic_DNA"/>
</dbReference>
<gene>
    <name evidence="2" type="primary">PmUG01_11013400</name>
    <name evidence="2" type="ORF">PMUG01_11013400</name>
</gene>
<evidence type="ECO:0000313" key="2">
    <source>
        <dbReference type="EMBL" id="SCO92884.1"/>
    </source>
</evidence>
<feature type="chain" id="PRO_5008920694" description="Pv-fam-d protein" evidence="1">
    <location>
        <begin position="29"/>
        <end position="232"/>
    </location>
</feature>
<dbReference type="KEGG" id="pmal:PMUG01_11013400"/>
<dbReference type="VEuPathDB" id="PlasmoDB:PmUG01_11013400"/>
<organism evidence="2 3">
    <name type="scientific">Plasmodium malariae</name>
    <dbReference type="NCBI Taxonomy" id="5858"/>
    <lineage>
        <taxon>Eukaryota</taxon>
        <taxon>Sar</taxon>
        <taxon>Alveolata</taxon>
        <taxon>Apicomplexa</taxon>
        <taxon>Aconoidasida</taxon>
        <taxon>Haemosporida</taxon>
        <taxon>Plasmodiidae</taxon>
        <taxon>Plasmodium</taxon>
        <taxon>Plasmodium (Plasmodium)</taxon>
    </lineage>
</organism>
<accession>A0A1D3SM34</accession>
<evidence type="ECO:0008006" key="4">
    <source>
        <dbReference type="Google" id="ProtNLM"/>
    </source>
</evidence>
<name>A0A1D3SM34_PLAMA</name>
<reference evidence="2 3" key="1">
    <citation type="submission" date="2016-06" db="EMBL/GenBank/DDBJ databases">
        <authorList>
            <consortium name="Pathogen Informatics"/>
        </authorList>
    </citation>
    <scope>NUCLEOTIDE SEQUENCE [LARGE SCALE GENOMIC DNA]</scope>
</reference>
<evidence type="ECO:0000256" key="1">
    <source>
        <dbReference type="SAM" id="SignalP"/>
    </source>
</evidence>
<dbReference type="AlphaFoldDB" id="A0A1D3SM34"/>
<dbReference type="Proteomes" id="UP000219813">
    <property type="component" value="Chromosome 11"/>
</dbReference>
<evidence type="ECO:0000313" key="3">
    <source>
        <dbReference type="Proteomes" id="UP000219813"/>
    </source>
</evidence>
<feature type="signal peptide" evidence="1">
    <location>
        <begin position="1"/>
        <end position="28"/>
    </location>
</feature>